<sequence>SQPFAEQGREEDGRGDANGNVQEQLAGIQQGDPEHRA</sequence>
<organism evidence="2 3">
    <name type="scientific">Candidatus Yanofskybacteria bacterium GW2011_GWA1_41_6</name>
    <dbReference type="NCBI Taxonomy" id="1619020"/>
    <lineage>
        <taxon>Bacteria</taxon>
        <taxon>Candidatus Yanofskyibacteriota</taxon>
    </lineage>
</organism>
<reference evidence="2 3" key="1">
    <citation type="journal article" date="2015" name="Nature">
        <title>rRNA introns, odd ribosomes, and small enigmatic genomes across a large radiation of phyla.</title>
        <authorList>
            <person name="Brown C.T."/>
            <person name="Hug L.A."/>
            <person name="Thomas B.C."/>
            <person name="Sharon I."/>
            <person name="Castelle C.J."/>
            <person name="Singh A."/>
            <person name="Wilkins M.J."/>
            <person name="Williams K.H."/>
            <person name="Banfield J.F."/>
        </authorList>
    </citation>
    <scope>NUCLEOTIDE SEQUENCE [LARGE SCALE GENOMIC DNA]</scope>
</reference>
<evidence type="ECO:0000256" key="1">
    <source>
        <dbReference type="SAM" id="MobiDB-lite"/>
    </source>
</evidence>
<dbReference type="EMBL" id="LCBQ01000032">
    <property type="protein sequence ID" value="KKS12804.1"/>
    <property type="molecule type" value="Genomic_DNA"/>
</dbReference>
<feature type="region of interest" description="Disordered" evidence="1">
    <location>
        <begin position="1"/>
        <end position="37"/>
    </location>
</feature>
<accession>A0A0G0WIR8</accession>
<dbReference type="AlphaFoldDB" id="A0A0G0WIR8"/>
<proteinExistence type="predicted"/>
<protein>
    <submittedName>
        <fullName evidence="2">Uncharacterized protein</fullName>
    </submittedName>
</protein>
<gene>
    <name evidence="2" type="ORF">UU70_C0032G0013</name>
</gene>
<evidence type="ECO:0000313" key="2">
    <source>
        <dbReference type="EMBL" id="KKS12804.1"/>
    </source>
</evidence>
<comment type="caution">
    <text evidence="2">The sequence shown here is derived from an EMBL/GenBank/DDBJ whole genome shotgun (WGS) entry which is preliminary data.</text>
</comment>
<evidence type="ECO:0000313" key="3">
    <source>
        <dbReference type="Proteomes" id="UP000034380"/>
    </source>
</evidence>
<feature type="non-terminal residue" evidence="2">
    <location>
        <position position="1"/>
    </location>
</feature>
<name>A0A0G0WIR8_9BACT</name>
<dbReference type="Proteomes" id="UP000034380">
    <property type="component" value="Unassembled WGS sequence"/>
</dbReference>